<dbReference type="InterPro" id="IPR012836">
    <property type="entry name" value="FlgF"/>
</dbReference>
<evidence type="ECO:0000313" key="9">
    <source>
        <dbReference type="EMBL" id="NBG88321.1"/>
    </source>
</evidence>
<evidence type="ECO:0000313" key="10">
    <source>
        <dbReference type="Proteomes" id="UP000449710"/>
    </source>
</evidence>
<feature type="domain" description="Flagellar basal-body/hook protein C-terminal" evidence="7">
    <location>
        <begin position="218"/>
        <end position="263"/>
    </location>
</feature>
<evidence type="ECO:0000259" key="7">
    <source>
        <dbReference type="Pfam" id="PF06429"/>
    </source>
</evidence>
<comment type="subcellular location">
    <subcellularLocation>
        <location evidence="5">Bacterial flagellum basal body</location>
    </subcellularLocation>
</comment>
<evidence type="ECO:0000256" key="4">
    <source>
        <dbReference type="NCBIfam" id="TIGR02488"/>
    </source>
</evidence>
<evidence type="ECO:0000259" key="6">
    <source>
        <dbReference type="Pfam" id="PF00460"/>
    </source>
</evidence>
<organism evidence="9 10">
    <name type="scientific">Isachenkonia alkalipeptolytica</name>
    <dbReference type="NCBI Taxonomy" id="2565777"/>
    <lineage>
        <taxon>Bacteria</taxon>
        <taxon>Bacillati</taxon>
        <taxon>Bacillota</taxon>
        <taxon>Clostridia</taxon>
        <taxon>Eubacteriales</taxon>
        <taxon>Clostridiaceae</taxon>
        <taxon>Isachenkonia</taxon>
    </lineage>
</organism>
<dbReference type="InterPro" id="IPR001444">
    <property type="entry name" value="Flag_bb_rod_N"/>
</dbReference>
<proteinExistence type="inferred from homology"/>
<accession>A0AA43XL03</accession>
<dbReference type="RefSeq" id="WP_160720766.1">
    <property type="nucleotide sequence ID" value="NZ_SUMG01000007.1"/>
</dbReference>
<dbReference type="InterPro" id="IPR012834">
    <property type="entry name" value="FlgG_G_neg"/>
</dbReference>
<dbReference type="GO" id="GO:0071978">
    <property type="term" value="P:bacterial-type flagellum-dependent swarming motility"/>
    <property type="evidence" value="ECO:0007669"/>
    <property type="project" value="TreeGrafter"/>
</dbReference>
<name>A0AA43XL03_9CLOT</name>
<evidence type="ECO:0000259" key="8">
    <source>
        <dbReference type="Pfam" id="PF22692"/>
    </source>
</evidence>
<dbReference type="InterPro" id="IPR053967">
    <property type="entry name" value="LlgE_F_G-like_D1"/>
</dbReference>
<feature type="domain" description="Flagellar hook protein FlgE/F/G-like D1" evidence="8">
    <location>
        <begin position="94"/>
        <end position="163"/>
    </location>
</feature>
<dbReference type="Pfam" id="PF00460">
    <property type="entry name" value="Flg_bb_rod"/>
    <property type="match status" value="1"/>
</dbReference>
<dbReference type="GO" id="GO:0009426">
    <property type="term" value="C:bacterial-type flagellum basal body, distal rod"/>
    <property type="evidence" value="ECO:0007669"/>
    <property type="project" value="UniProtKB-UniRule"/>
</dbReference>
<dbReference type="NCBIfam" id="TIGR02490">
    <property type="entry name" value="flgF"/>
    <property type="match status" value="1"/>
</dbReference>
<protein>
    <recommendedName>
        <fullName evidence="2 4">Flagellar basal-body rod protein FlgG</fullName>
    </recommendedName>
</protein>
<evidence type="ECO:0000256" key="5">
    <source>
        <dbReference type="RuleBase" id="RU362116"/>
    </source>
</evidence>
<evidence type="ECO:0000256" key="2">
    <source>
        <dbReference type="ARBA" id="ARBA00017948"/>
    </source>
</evidence>
<keyword evidence="10" id="KW-1185">Reference proteome</keyword>
<dbReference type="NCBIfam" id="TIGR03506">
    <property type="entry name" value="FlgEFG_subfam"/>
    <property type="match status" value="2"/>
</dbReference>
<dbReference type="InterPro" id="IPR010930">
    <property type="entry name" value="Flg_bb/hook_C_dom"/>
</dbReference>
<comment type="similarity">
    <text evidence="1 5">Belongs to the flagella basal body rod proteins family.</text>
</comment>
<dbReference type="SUPFAM" id="SSF117143">
    <property type="entry name" value="Flagellar hook protein flgE"/>
    <property type="match status" value="1"/>
</dbReference>
<keyword evidence="9" id="KW-0282">Flagellum</keyword>
<evidence type="ECO:0000256" key="3">
    <source>
        <dbReference type="ARBA" id="ARBA00025933"/>
    </source>
</evidence>
<reference evidence="9 10" key="1">
    <citation type="submission" date="2019-04" db="EMBL/GenBank/DDBJ databases">
        <title>Isachenkonia alkalipeptolytica gen. nov. sp. nov. a new anaerobic, alkiliphilic organothrophic bacterium capable to reduce synthesized ferrihydrite isolated from a soda lake.</title>
        <authorList>
            <person name="Toshchakov S.V."/>
            <person name="Zavarzina D.G."/>
            <person name="Zhilina T.N."/>
            <person name="Kostrikina N.A."/>
            <person name="Kublanov I.V."/>
        </authorList>
    </citation>
    <scope>NUCLEOTIDE SEQUENCE [LARGE SCALE GENOMIC DNA]</scope>
    <source>
        <strain evidence="9 10">Z-1701</strain>
    </source>
</reference>
<gene>
    <name evidence="9" type="primary">flgG</name>
    <name evidence="9" type="ORF">ISALK_07380</name>
</gene>
<evidence type="ECO:0000256" key="1">
    <source>
        <dbReference type="ARBA" id="ARBA00009677"/>
    </source>
</evidence>
<dbReference type="Pfam" id="PF06429">
    <property type="entry name" value="Flg_bbr_C"/>
    <property type="match status" value="1"/>
</dbReference>
<dbReference type="Proteomes" id="UP000449710">
    <property type="component" value="Unassembled WGS sequence"/>
</dbReference>
<dbReference type="PROSITE" id="PS00588">
    <property type="entry name" value="FLAGELLA_BB_ROD"/>
    <property type="match status" value="1"/>
</dbReference>
<feature type="domain" description="Flagellar basal body rod protein N-terminal" evidence="6">
    <location>
        <begin position="4"/>
        <end position="34"/>
    </location>
</feature>
<keyword evidence="5" id="KW-0975">Bacterial flagellum</keyword>
<comment type="subunit">
    <text evidence="3">The basal body constitutes a major portion of the flagellar organelle and consists of four rings (L,P,S, and M) mounted on a central rod. The rod consists of about 26 subunits of FlgG in the distal portion, and FlgB, FlgC and FlgF are thought to build up the proximal portion of the rod with about 6 subunits each.</text>
</comment>
<dbReference type="InterPro" id="IPR037925">
    <property type="entry name" value="FlgE/F/G-like"/>
</dbReference>
<dbReference type="EMBL" id="SUMG01000007">
    <property type="protein sequence ID" value="NBG88321.1"/>
    <property type="molecule type" value="Genomic_DNA"/>
</dbReference>
<dbReference type="InterPro" id="IPR019776">
    <property type="entry name" value="Flagellar_basal_body_rod_CS"/>
</dbReference>
<keyword evidence="9" id="KW-0969">Cilium</keyword>
<dbReference type="InterPro" id="IPR020013">
    <property type="entry name" value="Flagellar_FlgE/F/G"/>
</dbReference>
<sequence>MRALSTAATGMKSQQTNIDVISNNLANINTTGYKRQKAEFKDLLYANLRGANVNEAGEGEPNGLEVGHGVRPSSVSRFFTQGTLERTENPFDLALDGRGFFGIGSPDGEPLYTRDGSFKYSAEGDVNRLVTANGYSVLDENDDPIFIPGDLREIIVQENGLIQGVDENGATVDVATLKLVDFINPEGLEAQGGNNYAATVASGGEAPVQEGPQGLSVRQSFLEASNVQAVDEMTRMITAQRAYETSSKAVQTSDEMMGIANNMRR</sequence>
<keyword evidence="9" id="KW-0966">Cell projection</keyword>
<dbReference type="PANTHER" id="PTHR30435">
    <property type="entry name" value="FLAGELLAR PROTEIN"/>
    <property type="match status" value="1"/>
</dbReference>
<dbReference type="NCBIfam" id="TIGR02488">
    <property type="entry name" value="flgG_G_neg"/>
    <property type="match status" value="1"/>
</dbReference>
<comment type="caution">
    <text evidence="9">The sequence shown here is derived from an EMBL/GenBank/DDBJ whole genome shotgun (WGS) entry which is preliminary data.</text>
</comment>
<dbReference type="Pfam" id="PF22692">
    <property type="entry name" value="LlgE_F_G_D1"/>
    <property type="match status" value="1"/>
</dbReference>
<dbReference type="AlphaFoldDB" id="A0AA43XL03"/>
<dbReference type="PANTHER" id="PTHR30435:SF19">
    <property type="entry name" value="FLAGELLAR BASAL-BODY ROD PROTEIN FLGG"/>
    <property type="match status" value="1"/>
</dbReference>